<evidence type="ECO:0000259" key="5">
    <source>
        <dbReference type="Pfam" id="PF01979"/>
    </source>
</evidence>
<dbReference type="InterPro" id="IPR011059">
    <property type="entry name" value="Metal-dep_hydrolase_composite"/>
</dbReference>
<comment type="caution">
    <text evidence="6">The sequence shown here is derived from an EMBL/GenBank/DDBJ whole genome shotgun (WGS) entry which is preliminary data.</text>
</comment>
<sequence>MTDNPLLTPDLVVFARWVVPVVPTQTVLENYALFVTDGRITHLLPANDAKTMLSEAALAGATQLNNHALLPGLVNAHGHAAMTLLRGVGDDMPLQAWLEERIWPLEGELADASFVNAGVRLAAAEMILSGTTCFADNYFFPEETAKVTLETKLRVQLACPVLDFPTRWASHADEYINKTTALHDQYRQDDRVHVAFGPHSPYSVSDAPLRKIATLAAELDLPVHMHVHETQTEVDDAEVKDGVRPLARLHALGLLTPRLFCTHMTALTQEEIELVASSGSHIAHCPESNLKLASGFCEVQKLARHGINVALGTDGCASNNDLDMFSEMRTAAQLGKAVAQDATAVPANAALAMATINGAKAMGLDADIGSLEVGKFADLCAVDLGSINSIPLYDVISQLVYSTQASQVSHVWSGGEALLCDRKLQTIDEQQLKRTTQEWQKRVKHVAEKA</sequence>
<dbReference type="InterPro" id="IPR032466">
    <property type="entry name" value="Metal_Hydrolase"/>
</dbReference>
<accession>A0A0R2T9R9</accession>
<dbReference type="PANTHER" id="PTHR43794:SF11">
    <property type="entry name" value="AMIDOHYDROLASE-RELATED DOMAIN-CONTAINING PROTEIN"/>
    <property type="match status" value="1"/>
</dbReference>
<evidence type="ECO:0000313" key="6">
    <source>
        <dbReference type="EMBL" id="KRO81709.1"/>
    </source>
</evidence>
<dbReference type="FunFam" id="3.20.20.140:FF:000014">
    <property type="entry name" value="5-methylthioadenosine/S-adenosylhomocysteine deaminase"/>
    <property type="match status" value="1"/>
</dbReference>
<organism evidence="6 7">
    <name type="scientific">OM182 bacterium BACL3 MAG-120619-bin3</name>
    <dbReference type="NCBI Taxonomy" id="1655593"/>
    <lineage>
        <taxon>Bacteria</taxon>
        <taxon>Pseudomonadati</taxon>
        <taxon>Pseudomonadota</taxon>
        <taxon>Gammaproteobacteria</taxon>
        <taxon>OMG group</taxon>
        <taxon>OM182 clade</taxon>
    </lineage>
</organism>
<keyword evidence="2" id="KW-0479">Metal-binding</keyword>
<dbReference type="SUPFAM" id="SSF51556">
    <property type="entry name" value="Metallo-dependent hydrolases"/>
    <property type="match status" value="1"/>
</dbReference>
<evidence type="ECO:0000256" key="3">
    <source>
        <dbReference type="ARBA" id="ARBA00022801"/>
    </source>
</evidence>
<protein>
    <submittedName>
        <fullName evidence="6">N-ethylammeline chlorohydrolase</fullName>
    </submittedName>
</protein>
<evidence type="ECO:0000256" key="2">
    <source>
        <dbReference type="ARBA" id="ARBA00022723"/>
    </source>
</evidence>
<dbReference type="InterPro" id="IPR006680">
    <property type="entry name" value="Amidohydro-rel"/>
</dbReference>
<reference evidence="6 7" key="1">
    <citation type="submission" date="2015-10" db="EMBL/GenBank/DDBJ databases">
        <title>Metagenome-Assembled Genomes uncover a global brackish microbiome.</title>
        <authorList>
            <person name="Hugerth L.W."/>
            <person name="Larsson J."/>
            <person name="Alneberg J."/>
            <person name="Lindh M.V."/>
            <person name="Legrand C."/>
            <person name="Pinhassi J."/>
            <person name="Andersson A.F."/>
        </authorList>
    </citation>
    <scope>NUCLEOTIDE SEQUENCE [LARGE SCALE GENOMIC DNA]</scope>
    <source>
        <strain evidence="6">BACL22 MAG-120619-bin3</strain>
    </source>
</reference>
<dbReference type="PANTHER" id="PTHR43794">
    <property type="entry name" value="AMINOHYDROLASE SSNA-RELATED"/>
    <property type="match status" value="1"/>
</dbReference>
<gene>
    <name evidence="6" type="ORF">ABR85_00355</name>
</gene>
<evidence type="ECO:0000256" key="1">
    <source>
        <dbReference type="ARBA" id="ARBA00006745"/>
    </source>
</evidence>
<evidence type="ECO:0000313" key="7">
    <source>
        <dbReference type="Proteomes" id="UP000051242"/>
    </source>
</evidence>
<dbReference type="EMBL" id="LICD01000075">
    <property type="protein sequence ID" value="KRO81709.1"/>
    <property type="molecule type" value="Genomic_DNA"/>
</dbReference>
<dbReference type="GO" id="GO:0019239">
    <property type="term" value="F:deaminase activity"/>
    <property type="evidence" value="ECO:0007669"/>
    <property type="project" value="UniProtKB-ARBA"/>
</dbReference>
<evidence type="ECO:0000256" key="4">
    <source>
        <dbReference type="ARBA" id="ARBA00022833"/>
    </source>
</evidence>
<feature type="domain" description="Amidohydrolase-related" evidence="5">
    <location>
        <begin position="69"/>
        <end position="417"/>
    </location>
</feature>
<proteinExistence type="inferred from homology"/>
<dbReference type="AlphaFoldDB" id="A0A0R2T9R9"/>
<keyword evidence="4" id="KW-0862">Zinc</keyword>
<keyword evidence="3 6" id="KW-0378">Hydrolase</keyword>
<name>A0A0R2T9R9_9GAMM</name>
<dbReference type="NCBIfam" id="NF006549">
    <property type="entry name" value="PRK09045.1"/>
    <property type="match status" value="1"/>
</dbReference>
<dbReference type="GO" id="GO:0016814">
    <property type="term" value="F:hydrolase activity, acting on carbon-nitrogen (but not peptide) bonds, in cyclic amidines"/>
    <property type="evidence" value="ECO:0007669"/>
    <property type="project" value="UniProtKB-ARBA"/>
</dbReference>
<dbReference type="InterPro" id="IPR050287">
    <property type="entry name" value="MTA/SAH_deaminase"/>
</dbReference>
<dbReference type="Gene3D" id="2.30.40.10">
    <property type="entry name" value="Urease, subunit C, domain 1"/>
    <property type="match status" value="1"/>
</dbReference>
<dbReference type="Proteomes" id="UP000051242">
    <property type="component" value="Unassembled WGS sequence"/>
</dbReference>
<dbReference type="GO" id="GO:0046872">
    <property type="term" value="F:metal ion binding"/>
    <property type="evidence" value="ECO:0007669"/>
    <property type="project" value="UniProtKB-KW"/>
</dbReference>
<dbReference type="SUPFAM" id="SSF51338">
    <property type="entry name" value="Composite domain of metallo-dependent hydrolases"/>
    <property type="match status" value="1"/>
</dbReference>
<dbReference type="Gene3D" id="3.20.20.140">
    <property type="entry name" value="Metal-dependent hydrolases"/>
    <property type="match status" value="1"/>
</dbReference>
<dbReference type="CDD" id="cd01298">
    <property type="entry name" value="ATZ_TRZ_like"/>
    <property type="match status" value="1"/>
</dbReference>
<comment type="similarity">
    <text evidence="1">Belongs to the metallo-dependent hydrolases superfamily. ATZ/TRZ family.</text>
</comment>
<dbReference type="Pfam" id="PF01979">
    <property type="entry name" value="Amidohydro_1"/>
    <property type="match status" value="1"/>
</dbReference>